<feature type="coiled-coil region" evidence="1">
    <location>
        <begin position="14"/>
        <end position="76"/>
    </location>
</feature>
<sequence length="76" mass="8844">MPEPVTNDLIYAVLQKLQADMTEVRFDIGELKARATATDEHLGNMLLQMTGLNRRLDRVEERLGRVERRLDLVDHR</sequence>
<dbReference type="Proteomes" id="UP001139486">
    <property type="component" value="Unassembled WGS sequence"/>
</dbReference>
<dbReference type="Gene3D" id="1.20.5.340">
    <property type="match status" value="1"/>
</dbReference>
<comment type="caution">
    <text evidence="2">The sequence shown here is derived from an EMBL/GenBank/DDBJ whole genome shotgun (WGS) entry which is preliminary data.</text>
</comment>
<gene>
    <name evidence="2" type="ORF">M9979_00525</name>
</gene>
<accession>A0A9X2HVC2</accession>
<keyword evidence="1" id="KW-0175">Coiled coil</keyword>
<evidence type="ECO:0000313" key="3">
    <source>
        <dbReference type="Proteomes" id="UP001139486"/>
    </source>
</evidence>
<dbReference type="SUPFAM" id="SSF57997">
    <property type="entry name" value="Tropomyosin"/>
    <property type="match status" value="1"/>
</dbReference>
<keyword evidence="3" id="KW-1185">Reference proteome</keyword>
<protein>
    <submittedName>
        <fullName evidence="2">Uncharacterized protein</fullName>
    </submittedName>
</protein>
<reference evidence="2" key="1">
    <citation type="submission" date="2022-05" db="EMBL/GenBank/DDBJ databases">
        <title>Sphingomonas sp. strain RP10 Genome sequencing and assembly.</title>
        <authorList>
            <person name="Kim I."/>
        </authorList>
    </citation>
    <scope>NUCLEOTIDE SEQUENCE</scope>
    <source>
        <strain evidence="2">RP10</strain>
    </source>
</reference>
<proteinExistence type="predicted"/>
<name>A0A9X2HVC2_9SPHN</name>
<dbReference type="RefSeq" id="WP_254287369.1">
    <property type="nucleotide sequence ID" value="NZ_JAMLDY010000001.1"/>
</dbReference>
<organism evidence="2 3">
    <name type="scientific">Sphingomonas liriopis</name>
    <dbReference type="NCBI Taxonomy" id="2949094"/>
    <lineage>
        <taxon>Bacteria</taxon>
        <taxon>Pseudomonadati</taxon>
        <taxon>Pseudomonadota</taxon>
        <taxon>Alphaproteobacteria</taxon>
        <taxon>Sphingomonadales</taxon>
        <taxon>Sphingomonadaceae</taxon>
        <taxon>Sphingomonas</taxon>
    </lineage>
</organism>
<dbReference type="AlphaFoldDB" id="A0A9X2HVC2"/>
<evidence type="ECO:0000256" key="1">
    <source>
        <dbReference type="SAM" id="Coils"/>
    </source>
</evidence>
<evidence type="ECO:0000313" key="2">
    <source>
        <dbReference type="EMBL" id="MCP3733370.1"/>
    </source>
</evidence>
<dbReference type="EMBL" id="JAMLDY010000001">
    <property type="protein sequence ID" value="MCP3733370.1"/>
    <property type="molecule type" value="Genomic_DNA"/>
</dbReference>